<evidence type="ECO:0000313" key="2">
    <source>
        <dbReference type="WBParaSite" id="ES5_v2.g18172.t1"/>
    </source>
</evidence>
<accession>A0AC34FLE8</accession>
<sequence>MKQIFIKNGEKVSQRPQFNLAKPMFDGDYGLIFNDNSFWREQRRFALHVLRDFGIGRPILEQTIMEQATGVCDYIKSFNEKPIELSKVLTTAIGNVIYQLAFGQTVDLNSNFIFDFRNKLIETALFFAHPLGFLCELWLPFRFLDPFFGGIYSKTMKRHFEMLDFMNQHVKEHRETINFEGEPRDYIDAFLMEQRKHPKDSQEWSDKQLSAAIYDLFSAGMETTSTSTRTFILHMIRYPKIQRKIHEEIDREPRDYIDAFLMEQRKHPKDSSEWSDKQLSAAIYDLFSAGMETTSTSTRTFILHMIRNPKIQRKIHEEIDREIGKDRAITMSDQANLPYFTACLQELQRISVILTLNLQRVTSEDMEIEGYFLPKGTIVVPQFPSVHVDEDVFPDLQNFDPTRHLDENGNFVKDDRITPFSVGKRACLGESLARMELFLFSATFFQHFEFLPENEGEVPAEEYEPGLVKSPKAFTIRAKERH</sequence>
<dbReference type="Proteomes" id="UP000887579">
    <property type="component" value="Unplaced"/>
</dbReference>
<evidence type="ECO:0000313" key="1">
    <source>
        <dbReference type="Proteomes" id="UP000887579"/>
    </source>
</evidence>
<proteinExistence type="predicted"/>
<dbReference type="WBParaSite" id="ES5_v2.g18172.t1">
    <property type="protein sequence ID" value="ES5_v2.g18172.t1"/>
    <property type="gene ID" value="ES5_v2.g18172"/>
</dbReference>
<name>A0AC34FLE8_9BILA</name>
<organism evidence="1 2">
    <name type="scientific">Panagrolaimus sp. ES5</name>
    <dbReference type="NCBI Taxonomy" id="591445"/>
    <lineage>
        <taxon>Eukaryota</taxon>
        <taxon>Metazoa</taxon>
        <taxon>Ecdysozoa</taxon>
        <taxon>Nematoda</taxon>
        <taxon>Chromadorea</taxon>
        <taxon>Rhabditida</taxon>
        <taxon>Tylenchina</taxon>
        <taxon>Panagrolaimomorpha</taxon>
        <taxon>Panagrolaimoidea</taxon>
        <taxon>Panagrolaimidae</taxon>
        <taxon>Panagrolaimus</taxon>
    </lineage>
</organism>
<protein>
    <submittedName>
        <fullName evidence="2">Cytochrome P450</fullName>
    </submittedName>
</protein>
<reference evidence="2" key="1">
    <citation type="submission" date="2022-11" db="UniProtKB">
        <authorList>
            <consortium name="WormBaseParasite"/>
        </authorList>
    </citation>
    <scope>IDENTIFICATION</scope>
</reference>